<dbReference type="Proteomes" id="UP000008707">
    <property type="component" value="Chromosome"/>
</dbReference>
<dbReference type="InterPro" id="IPR025484">
    <property type="entry name" value="DUF4376"/>
</dbReference>
<accession>E1V340</accession>
<dbReference type="OrthoDB" id="6174579at2"/>
<feature type="domain" description="DUF4376" evidence="1">
    <location>
        <begin position="67"/>
        <end position="176"/>
    </location>
</feature>
<dbReference type="HOGENOM" id="CLU_1466274_0_0_6"/>
<evidence type="ECO:0000313" key="4">
    <source>
        <dbReference type="Proteomes" id="UP000008707"/>
    </source>
</evidence>
<reference evidence="2" key="1">
    <citation type="journal article" date="2010" name="Environ. Microbiol.">
        <title>A blueprint of ectoine metabolism from the genome of the industrial producer Halomonas elongata DSM 2581(T).</title>
        <authorList>
            <person name="Schwibbert K."/>
            <person name="Marin-Sanguino A."/>
            <person name="Bagyan I."/>
            <person name="Heidrich G."/>
            <person name="Lentzen G."/>
            <person name="Seitz H."/>
            <person name="Rampp M."/>
            <person name="Schuster S.C."/>
            <person name="Klenk H.P."/>
            <person name="Pfeiffer F."/>
            <person name="Oesterhelt D."/>
            <person name="Kunte H.J."/>
        </authorList>
    </citation>
    <scope>NUCLEOTIDE SEQUENCE</scope>
    <source>
        <strain evidence="2">Type strain: DSM 2581</strain>
    </source>
</reference>
<evidence type="ECO:0000313" key="3">
    <source>
        <dbReference type="EMBL" id="WPU48669.1"/>
    </source>
</evidence>
<keyword evidence="5" id="KW-1185">Reference proteome</keyword>
<reference evidence="2" key="2">
    <citation type="submission" date="2010-05" db="EMBL/GenBank/DDBJ databases">
        <title>Revision and reannotation of the Halomonas elongata DSM 2581(T) genome.</title>
        <authorList>
            <person name="Pfeiffer F."/>
            <person name="Bagyan I."/>
            <person name="Alfaro-Espinoza G."/>
            <person name="Zamora-Lagos M.A."/>
            <person name="Habermann B."/>
            <person name="Oesterhelt D."/>
            <person name="Kunte H.J."/>
        </authorList>
    </citation>
    <scope>NUCLEOTIDE SEQUENCE</scope>
    <source>
        <strain evidence="2">Type strain: DSM 2581</strain>
    </source>
</reference>
<dbReference type="KEGG" id="hel:HELO_2635"/>
<dbReference type="STRING" id="768066.HELO_2635"/>
<name>E1V340_HALED</name>
<dbReference type="RefSeq" id="WP_013332391.1">
    <property type="nucleotide sequence ID" value="NC_014532.2"/>
</dbReference>
<sequence length="184" mass="20488">MIVYELDEQSIWTGGTHEIAPGEGRPACCTTIAPPEVPNGQMAQLRGQMWVLIDDVPLSDVQRRAHEARAKVNQWRDRSLNDGVPYTMPDGREDTIQTRPDDRLNLMALNTKATARVEAGDTTPMPFRGLSNTTYQLTPTEMRDMTMAALTHIEDIYQQSWSAKDALVTATTLDDVESALEGLQ</sequence>
<reference evidence="4" key="3">
    <citation type="journal article" date="2011" name="Environ. Microbiol.">
        <title>A blueprint of ectoine metabolism from the genome of the industrial producer Halomonas elongata DSM 2581(T).</title>
        <authorList>
            <person name="Schwibbert K."/>
            <person name="Marin-Sanguino A."/>
            <person name="Bagyan I."/>
            <person name="Heidrich G."/>
            <person name="Lentzen G."/>
            <person name="Seitz H."/>
            <person name="Rampp M."/>
            <person name="Schuster S.C."/>
            <person name="Klenk H.P."/>
            <person name="Pfeiffer F."/>
            <person name="Oesterhelt D."/>
            <person name="Kunte H.J."/>
        </authorList>
    </citation>
    <scope>NUCLEOTIDE SEQUENCE [LARGE SCALE GENOMIC DNA]</scope>
    <source>
        <strain evidence="4">ATCC 33173 / DSM 2581 / NBRC 15536 / NCIMB 2198 / 1H9</strain>
    </source>
</reference>
<dbReference type="Proteomes" id="UP001322512">
    <property type="component" value="Chromosome"/>
</dbReference>
<gene>
    <name evidence="2" type="ordered locus">HELO_2635</name>
    <name evidence="3" type="ORF">SR933_07200</name>
</gene>
<evidence type="ECO:0000313" key="2">
    <source>
        <dbReference type="EMBL" id="CBV42519.1"/>
    </source>
</evidence>
<dbReference type="AlphaFoldDB" id="E1V340"/>
<dbReference type="EMBL" id="FN869568">
    <property type="protein sequence ID" value="CBV42519.1"/>
    <property type="molecule type" value="Genomic_DNA"/>
</dbReference>
<organism evidence="2 4">
    <name type="scientific">Halomonas elongata (strain ATCC 33173 / DSM 2581 / NBRC 15536 / NCIMB 2198 / 1H9)</name>
    <dbReference type="NCBI Taxonomy" id="768066"/>
    <lineage>
        <taxon>Bacteria</taxon>
        <taxon>Pseudomonadati</taxon>
        <taxon>Pseudomonadota</taxon>
        <taxon>Gammaproteobacteria</taxon>
        <taxon>Oceanospirillales</taxon>
        <taxon>Halomonadaceae</taxon>
        <taxon>Halomonas</taxon>
    </lineage>
</organism>
<evidence type="ECO:0000259" key="1">
    <source>
        <dbReference type="Pfam" id="PF14301"/>
    </source>
</evidence>
<dbReference type="EMBL" id="CP139472">
    <property type="protein sequence ID" value="WPU48669.1"/>
    <property type="molecule type" value="Genomic_DNA"/>
</dbReference>
<reference evidence="3 5" key="4">
    <citation type="submission" date="2023-11" db="EMBL/GenBank/DDBJ databases">
        <title>MicrobeMod: A computational toolkit for identifying prokaryotic methylation and restriction-modification with nanopore sequencing.</title>
        <authorList>
            <person name="Crits-Christoph A."/>
            <person name="Kang S.C."/>
            <person name="Lee H."/>
            <person name="Ostrov N."/>
        </authorList>
    </citation>
    <scope>NUCLEOTIDE SEQUENCE [LARGE SCALE GENOMIC DNA]</scope>
    <source>
        <strain evidence="3 5">ATCC 33173</strain>
    </source>
</reference>
<protein>
    <submittedName>
        <fullName evidence="2">DUF4376 domain protein</fullName>
    </submittedName>
    <submittedName>
        <fullName evidence="3">DUF4376 domain-containing protein</fullName>
    </submittedName>
</protein>
<dbReference type="GeneID" id="91009959"/>
<proteinExistence type="predicted"/>
<evidence type="ECO:0000313" key="5">
    <source>
        <dbReference type="Proteomes" id="UP001322512"/>
    </source>
</evidence>
<dbReference type="Pfam" id="PF14301">
    <property type="entry name" value="DUF4376"/>
    <property type="match status" value="1"/>
</dbReference>